<keyword evidence="2 5" id="KW-0812">Transmembrane</keyword>
<dbReference type="InterPro" id="IPR013130">
    <property type="entry name" value="Fe3_Rdtase_TM_dom"/>
</dbReference>
<feature type="transmembrane region" description="Helical" evidence="5">
    <location>
        <begin position="7"/>
        <end position="27"/>
    </location>
</feature>
<comment type="caution">
    <text evidence="7">The sequence shown here is derived from an EMBL/GenBank/DDBJ whole genome shotgun (WGS) entry which is preliminary data.</text>
</comment>
<gene>
    <name evidence="7" type="ORF">Q4494_04365</name>
</gene>
<feature type="transmembrane region" description="Helical" evidence="5">
    <location>
        <begin position="185"/>
        <end position="207"/>
    </location>
</feature>
<reference evidence="7" key="1">
    <citation type="submission" date="2023-07" db="EMBL/GenBank/DDBJ databases">
        <title>Genome content predicts the carbon catabolic preferences of heterotrophic bacteria.</title>
        <authorList>
            <person name="Gralka M."/>
        </authorList>
    </citation>
    <scope>NUCLEOTIDE SEQUENCE</scope>
    <source>
        <strain evidence="7">I2M02</strain>
    </source>
</reference>
<proteinExistence type="predicted"/>
<protein>
    <submittedName>
        <fullName evidence="7">Ferric reductase-like transmembrane domain-containing protein</fullName>
    </submittedName>
</protein>
<dbReference type="RefSeq" id="WP_303494465.1">
    <property type="nucleotide sequence ID" value="NZ_JAUOPJ010000003.1"/>
</dbReference>
<evidence type="ECO:0000259" key="6">
    <source>
        <dbReference type="Pfam" id="PF01794"/>
    </source>
</evidence>
<dbReference type="GO" id="GO:0016020">
    <property type="term" value="C:membrane"/>
    <property type="evidence" value="ECO:0007669"/>
    <property type="project" value="UniProtKB-SubCell"/>
</dbReference>
<feature type="domain" description="Ferric oxidoreductase" evidence="6">
    <location>
        <begin position="45"/>
        <end position="171"/>
    </location>
</feature>
<dbReference type="Pfam" id="PF01794">
    <property type="entry name" value="Ferric_reduct"/>
    <property type="match status" value="1"/>
</dbReference>
<organism evidence="7 8">
    <name type="scientific">Celeribacter halophilus</name>
    <dbReference type="NCBI Taxonomy" id="576117"/>
    <lineage>
        <taxon>Bacteria</taxon>
        <taxon>Pseudomonadati</taxon>
        <taxon>Pseudomonadota</taxon>
        <taxon>Alphaproteobacteria</taxon>
        <taxon>Rhodobacterales</taxon>
        <taxon>Roseobacteraceae</taxon>
        <taxon>Celeribacter</taxon>
    </lineage>
</organism>
<name>A0AAW7XPN5_9RHOB</name>
<feature type="transmembrane region" description="Helical" evidence="5">
    <location>
        <begin position="159"/>
        <end position="179"/>
    </location>
</feature>
<accession>A0AAW7XPN5</accession>
<feature type="transmembrane region" description="Helical" evidence="5">
    <location>
        <begin position="39"/>
        <end position="58"/>
    </location>
</feature>
<evidence type="ECO:0000256" key="4">
    <source>
        <dbReference type="ARBA" id="ARBA00023136"/>
    </source>
</evidence>
<evidence type="ECO:0000256" key="3">
    <source>
        <dbReference type="ARBA" id="ARBA00022989"/>
    </source>
</evidence>
<keyword evidence="4 5" id="KW-0472">Membrane</keyword>
<evidence type="ECO:0000313" key="7">
    <source>
        <dbReference type="EMBL" id="MDO6456302.1"/>
    </source>
</evidence>
<feature type="transmembrane region" description="Helical" evidence="5">
    <location>
        <begin position="79"/>
        <end position="98"/>
    </location>
</feature>
<evidence type="ECO:0000256" key="5">
    <source>
        <dbReference type="SAM" id="Phobius"/>
    </source>
</evidence>
<evidence type="ECO:0000313" key="8">
    <source>
        <dbReference type="Proteomes" id="UP001169823"/>
    </source>
</evidence>
<feature type="transmembrane region" description="Helical" evidence="5">
    <location>
        <begin position="118"/>
        <end position="138"/>
    </location>
</feature>
<sequence>MKLSAQTYAIIVGLAVFVGLPLLFYTLGDAPRRTYLKEAISIVTLLAFTMMLGQFFLARSNETLLSLFKPLQIQKFHKYIAYSAVAIILLHPALIVLPRSLEGGIKPWDAFVTMITDLGNLGIVLGLIAWVLLLVLGVTAFFRRKLIPHFTLKYRGWRYFHGGLAVTFTVLALWHSIALGRHTDVAMSVFFLSLAALGFVMLAHMYWGAAPKKPVSKGAAS</sequence>
<dbReference type="EMBL" id="JAUOPJ010000003">
    <property type="protein sequence ID" value="MDO6456302.1"/>
    <property type="molecule type" value="Genomic_DNA"/>
</dbReference>
<keyword evidence="3 5" id="KW-1133">Transmembrane helix</keyword>
<evidence type="ECO:0000256" key="2">
    <source>
        <dbReference type="ARBA" id="ARBA00022692"/>
    </source>
</evidence>
<comment type="subcellular location">
    <subcellularLocation>
        <location evidence="1">Membrane</location>
        <topology evidence="1">Multi-pass membrane protein</topology>
    </subcellularLocation>
</comment>
<dbReference type="Proteomes" id="UP001169823">
    <property type="component" value="Unassembled WGS sequence"/>
</dbReference>
<dbReference type="AlphaFoldDB" id="A0AAW7XPN5"/>
<evidence type="ECO:0000256" key="1">
    <source>
        <dbReference type="ARBA" id="ARBA00004141"/>
    </source>
</evidence>